<accession>A0ABT4VF06</accession>
<evidence type="ECO:0000259" key="8">
    <source>
        <dbReference type="SMART" id="SM00650"/>
    </source>
</evidence>
<name>A0ABT4VF06_9HELI</name>
<protein>
    <submittedName>
        <fullName evidence="9">16S rRNA (Adenine(1518)-N(6)/adenine(1519)-N(6))-dimethyltransferase RsmA</fullName>
        <ecNumber evidence="9">2.1.1.182</ecNumber>
    </submittedName>
</protein>
<dbReference type="InterPro" id="IPR001737">
    <property type="entry name" value="KsgA/Erm"/>
</dbReference>
<keyword evidence="10" id="KW-1185">Reference proteome</keyword>
<dbReference type="InterPro" id="IPR020596">
    <property type="entry name" value="rRNA_Ade_Mease_Trfase_CS"/>
</dbReference>
<dbReference type="PANTHER" id="PTHR11727:SF7">
    <property type="entry name" value="DIMETHYLADENOSINE TRANSFERASE-RELATED"/>
    <property type="match status" value="1"/>
</dbReference>
<comment type="similarity">
    <text evidence="7">Belongs to the class I-like SAM-binding methyltransferase superfamily. rRNA adenine N(6)-methyltransferase family.</text>
</comment>
<dbReference type="Pfam" id="PF00398">
    <property type="entry name" value="RrnaAD"/>
    <property type="match status" value="1"/>
</dbReference>
<keyword evidence="4 7" id="KW-0808">Transferase</keyword>
<dbReference type="PANTHER" id="PTHR11727">
    <property type="entry name" value="DIMETHYLADENOSINE TRANSFERASE"/>
    <property type="match status" value="1"/>
</dbReference>
<feature type="binding site" evidence="7">
    <location>
        <position position="1"/>
    </location>
    <ligand>
        <name>S-adenosyl-L-methionine</name>
        <dbReference type="ChEBI" id="CHEBI:59789"/>
    </ligand>
</feature>
<feature type="domain" description="Ribosomal RNA adenine methylase transferase N-terminal" evidence="8">
    <location>
        <begin position="6"/>
        <end position="179"/>
    </location>
</feature>
<evidence type="ECO:0000256" key="3">
    <source>
        <dbReference type="ARBA" id="ARBA00022603"/>
    </source>
</evidence>
<evidence type="ECO:0000313" key="10">
    <source>
        <dbReference type="Proteomes" id="UP001210261"/>
    </source>
</evidence>
<dbReference type="SUPFAM" id="SSF53335">
    <property type="entry name" value="S-adenosyl-L-methionine-dependent methyltransferases"/>
    <property type="match status" value="1"/>
</dbReference>
<dbReference type="Proteomes" id="UP001210261">
    <property type="component" value="Unassembled WGS sequence"/>
</dbReference>
<evidence type="ECO:0000256" key="2">
    <source>
        <dbReference type="ARBA" id="ARBA00022552"/>
    </source>
</evidence>
<keyword evidence="2" id="KW-0698">rRNA processing</keyword>
<reference evidence="9 10" key="1">
    <citation type="submission" date="2023-01" db="EMBL/GenBank/DDBJ databases">
        <title>Description of Helicobacter ibis sp. nov. isolated from faecal droppings of black-faced ibis (Theristicus melanopis).</title>
        <authorList>
            <person name="Lopez-Cantillo M."/>
            <person name="Vidal-Veuthey B."/>
            <person name="Mella A."/>
            <person name="De La Haba R."/>
            <person name="Collado L."/>
        </authorList>
    </citation>
    <scope>NUCLEOTIDE SEQUENCE [LARGE SCALE GENOMIC DNA]</scope>
    <source>
        <strain evidence="9 10">A82</strain>
    </source>
</reference>
<evidence type="ECO:0000256" key="6">
    <source>
        <dbReference type="ARBA" id="ARBA00022884"/>
    </source>
</evidence>
<dbReference type="PROSITE" id="PS01131">
    <property type="entry name" value="RRNA_A_DIMETH"/>
    <property type="match status" value="1"/>
</dbReference>
<evidence type="ECO:0000256" key="4">
    <source>
        <dbReference type="ARBA" id="ARBA00022679"/>
    </source>
</evidence>
<evidence type="ECO:0000256" key="7">
    <source>
        <dbReference type="PROSITE-ProRule" id="PRU01026"/>
    </source>
</evidence>
<keyword evidence="5 7" id="KW-0949">S-adenosyl-L-methionine</keyword>
<keyword evidence="1" id="KW-0963">Cytoplasm</keyword>
<feature type="binding site" evidence="7">
    <location>
        <position position="95"/>
    </location>
    <ligand>
        <name>S-adenosyl-L-methionine</name>
        <dbReference type="ChEBI" id="CHEBI:59789"/>
    </ligand>
</feature>
<dbReference type="InterPro" id="IPR020598">
    <property type="entry name" value="rRNA_Ade_methylase_Trfase_N"/>
</dbReference>
<feature type="binding site" evidence="7">
    <location>
        <position position="75"/>
    </location>
    <ligand>
        <name>S-adenosyl-L-methionine</name>
        <dbReference type="ChEBI" id="CHEBI:59789"/>
    </ligand>
</feature>
<comment type="caution">
    <text evidence="7">Lacks conserved residue(s) required for the propagation of feature annotation.</text>
</comment>
<dbReference type="PROSITE" id="PS51689">
    <property type="entry name" value="SAM_RNA_A_N6_MT"/>
    <property type="match status" value="1"/>
</dbReference>
<dbReference type="NCBIfam" id="TIGR00755">
    <property type="entry name" value="ksgA"/>
    <property type="match status" value="1"/>
</dbReference>
<dbReference type="SMART" id="SM00650">
    <property type="entry name" value="rADc"/>
    <property type="match status" value="1"/>
</dbReference>
<evidence type="ECO:0000256" key="1">
    <source>
        <dbReference type="ARBA" id="ARBA00022490"/>
    </source>
</evidence>
<evidence type="ECO:0000256" key="5">
    <source>
        <dbReference type="ARBA" id="ARBA00022691"/>
    </source>
</evidence>
<sequence length="243" mass="27483">MQDEIILTQIIQSIPKDVRQYKILEIGAGLGDLTNKLLSLGSITAYEVDMELVPHLQRRFSDALKSKQLQLKLGDILEYWKGETLENEKYFLVSNLPYYIATLLIVKVLKDPFCKGCVVMTQKEVAEKFCADVFGSSFGALSILTQSVGVASYLFSVPKEAFSPPPKVTSAVFLIQKTKNYESLDKLEAMLKIAFTSPRKTLLNNLSKTYKNAKDILQKLNIPINSRPHEVDTDTYHRLLKFL</sequence>
<dbReference type="InterPro" id="IPR023165">
    <property type="entry name" value="rRNA_Ade_diMease-like_C"/>
</dbReference>
<dbReference type="InterPro" id="IPR029063">
    <property type="entry name" value="SAM-dependent_MTases_sf"/>
</dbReference>
<dbReference type="EC" id="2.1.1.182" evidence="9"/>
<organism evidence="9 10">
    <name type="scientific">Helicobacter ibis</name>
    <dbReference type="NCBI Taxonomy" id="2962633"/>
    <lineage>
        <taxon>Bacteria</taxon>
        <taxon>Pseudomonadati</taxon>
        <taxon>Campylobacterota</taxon>
        <taxon>Epsilonproteobacteria</taxon>
        <taxon>Campylobacterales</taxon>
        <taxon>Helicobacteraceae</taxon>
        <taxon>Helicobacter</taxon>
    </lineage>
</organism>
<dbReference type="GO" id="GO:0052908">
    <property type="term" value="F:16S rRNA (adenine(1518)-N(6)/adenine(1519)-N(6))-dimethyltransferase activity"/>
    <property type="evidence" value="ECO:0007669"/>
    <property type="project" value="UniProtKB-EC"/>
</dbReference>
<comment type="caution">
    <text evidence="9">The sequence shown here is derived from an EMBL/GenBank/DDBJ whole genome shotgun (WGS) entry which is preliminary data.</text>
</comment>
<feature type="binding site" evidence="7">
    <location>
        <position position="47"/>
    </location>
    <ligand>
        <name>S-adenosyl-L-methionine</name>
        <dbReference type="ChEBI" id="CHEBI:59789"/>
    </ligand>
</feature>
<proteinExistence type="inferred from homology"/>
<evidence type="ECO:0000313" key="9">
    <source>
        <dbReference type="EMBL" id="MDA3969294.1"/>
    </source>
</evidence>
<keyword evidence="3 7" id="KW-0489">Methyltransferase</keyword>
<dbReference type="RefSeq" id="WP_320415072.1">
    <property type="nucleotide sequence ID" value="NZ_JAQHXR010000003.1"/>
</dbReference>
<dbReference type="EMBL" id="JAQHXR010000003">
    <property type="protein sequence ID" value="MDA3969294.1"/>
    <property type="molecule type" value="Genomic_DNA"/>
</dbReference>
<keyword evidence="6 7" id="KW-0694">RNA-binding</keyword>
<dbReference type="InterPro" id="IPR011530">
    <property type="entry name" value="rRNA_adenine_dimethylase"/>
</dbReference>
<feature type="binding site" evidence="7">
    <location>
        <position position="27"/>
    </location>
    <ligand>
        <name>S-adenosyl-L-methionine</name>
        <dbReference type="ChEBI" id="CHEBI:59789"/>
    </ligand>
</feature>
<dbReference type="CDD" id="cd02440">
    <property type="entry name" value="AdoMet_MTases"/>
    <property type="match status" value="1"/>
</dbReference>
<gene>
    <name evidence="9" type="primary">rsmA</name>
    <name evidence="9" type="ORF">PF021_06335</name>
</gene>
<dbReference type="Gene3D" id="1.10.8.100">
    <property type="entry name" value="Ribosomal RNA adenine dimethylase-like, domain 2"/>
    <property type="match status" value="1"/>
</dbReference>
<dbReference type="Gene3D" id="3.40.50.150">
    <property type="entry name" value="Vaccinia Virus protein VP39"/>
    <property type="match status" value="1"/>
</dbReference>